<keyword evidence="2" id="KW-0396">Initiation factor</keyword>
<dbReference type="PANTHER" id="PTHR11673">
    <property type="entry name" value="TRANSLATION INITIATION FACTOR 5A FAMILY MEMBER"/>
    <property type="match status" value="1"/>
</dbReference>
<feature type="domain" description="Translation initiation factor 5A-like N-terminal" evidence="1">
    <location>
        <begin position="5"/>
        <end position="54"/>
    </location>
</feature>
<dbReference type="InterPro" id="IPR001884">
    <property type="entry name" value="IF5A-like"/>
</dbReference>
<keyword evidence="3" id="KW-1185">Reference proteome</keyword>
<name>A0ABY6HZ57_9ARCH</name>
<dbReference type="Gene3D" id="2.40.50.140">
    <property type="entry name" value="Nucleic acid-binding proteins"/>
    <property type="match status" value="1"/>
</dbReference>
<dbReference type="GO" id="GO:0003743">
    <property type="term" value="F:translation initiation factor activity"/>
    <property type="evidence" value="ECO:0007669"/>
    <property type="project" value="UniProtKB-KW"/>
</dbReference>
<dbReference type="InterPro" id="IPR008991">
    <property type="entry name" value="Translation_prot_SH3-like_sf"/>
</dbReference>
<dbReference type="Gene3D" id="2.30.30.30">
    <property type="match status" value="1"/>
</dbReference>
<accession>A0ABY6HZ57</accession>
<dbReference type="Pfam" id="PF21485">
    <property type="entry name" value="IF5A-like_N"/>
    <property type="match status" value="1"/>
</dbReference>
<dbReference type="Proteomes" id="UP001208689">
    <property type="component" value="Chromosome"/>
</dbReference>
<evidence type="ECO:0000259" key="1">
    <source>
        <dbReference type="Pfam" id="PF21485"/>
    </source>
</evidence>
<protein>
    <submittedName>
        <fullName evidence="2">Translation initiation factor 5A</fullName>
    </submittedName>
</protein>
<dbReference type="PIRSF" id="PIRSF003025">
    <property type="entry name" value="eIF5A"/>
    <property type="match status" value="1"/>
</dbReference>
<organism evidence="2 3">
    <name type="scientific">Candidatus Lokiarchaeum ossiferum</name>
    <dbReference type="NCBI Taxonomy" id="2951803"/>
    <lineage>
        <taxon>Archaea</taxon>
        <taxon>Promethearchaeati</taxon>
        <taxon>Promethearchaeota</taxon>
        <taxon>Promethearchaeia</taxon>
        <taxon>Promethearchaeales</taxon>
        <taxon>Promethearchaeaceae</taxon>
        <taxon>Candidatus Lokiarchaeum</taxon>
    </lineage>
</organism>
<dbReference type="InterPro" id="IPR014722">
    <property type="entry name" value="Rib_uL2_dom2"/>
</dbReference>
<reference evidence="2" key="1">
    <citation type="submission" date="2022-09" db="EMBL/GenBank/DDBJ databases">
        <title>Actin cytoskeleton and complex cell architecture in an #Asgard archaeon.</title>
        <authorList>
            <person name="Ponce Toledo R.I."/>
            <person name="Schleper C."/>
            <person name="Rodrigues Oliveira T."/>
            <person name="Wollweber F."/>
            <person name="Xu J."/>
            <person name="Rittmann S."/>
            <person name="Klingl A."/>
            <person name="Pilhofer M."/>
        </authorList>
    </citation>
    <scope>NUCLEOTIDE SEQUENCE</scope>
    <source>
        <strain evidence="2">B-35</strain>
    </source>
</reference>
<gene>
    <name evidence="2" type="ORF">NEF87_004014</name>
</gene>
<dbReference type="InterPro" id="IPR048670">
    <property type="entry name" value="IF5A-like_N"/>
</dbReference>
<evidence type="ECO:0000313" key="2">
    <source>
        <dbReference type="EMBL" id="UYP47729.1"/>
    </source>
</evidence>
<evidence type="ECO:0000313" key="3">
    <source>
        <dbReference type="Proteomes" id="UP001208689"/>
    </source>
</evidence>
<proteinExistence type="predicted"/>
<dbReference type="SUPFAM" id="SSF50104">
    <property type="entry name" value="Translation proteins SH3-like domain"/>
    <property type="match status" value="1"/>
</dbReference>
<keyword evidence="2" id="KW-0648">Protein biosynthesis</keyword>
<sequence>MARKTANNLKKGNYFIYEGEPFLVSTNDHSKSGKHGHAKSRIGCQGLFSKKKKSLTMTADTSVEIPEIIKRQGQLIDVMQEEQICSIMDNESYETLDVMFPFEDDEVNINKLNEVIADPDLMGETQCEFWTVMGKSFITRVIPPK</sequence>
<dbReference type="InterPro" id="IPR012340">
    <property type="entry name" value="NA-bd_OB-fold"/>
</dbReference>
<dbReference type="EMBL" id="CP104013">
    <property type="protein sequence ID" value="UYP47729.1"/>
    <property type="molecule type" value="Genomic_DNA"/>
</dbReference>